<dbReference type="RefSeq" id="WP_072765100.1">
    <property type="nucleotide sequence ID" value="NZ_FQYX01000021.1"/>
</dbReference>
<dbReference type="Pfam" id="PF10025">
    <property type="entry name" value="DUF2267"/>
    <property type="match status" value="1"/>
</dbReference>
<dbReference type="OrthoDB" id="1437314at2"/>
<dbReference type="AlphaFoldDB" id="A0A1M6JC62"/>
<gene>
    <name evidence="1" type="ORF">SAMN04487911_12145</name>
</gene>
<evidence type="ECO:0000313" key="1">
    <source>
        <dbReference type="EMBL" id="SHJ44230.1"/>
    </source>
</evidence>
<sequence>MSLNFNQYAAEGNTFLKSYAQEMNLGEDRDKAGRILSSILHALRDIIPMEESLQLMAQLPMFLKAIYANGWTHIHNKKPKIKHMASFLDLVRAYDGPSAVNDFEFSDEVAEKYVRNTFLFLRKHVSLGELEDIRDGLPKGLKNMIFSNIIY</sequence>
<name>A0A1M6JC62_9FLAO</name>
<evidence type="ECO:0000313" key="2">
    <source>
        <dbReference type="Proteomes" id="UP000184231"/>
    </source>
</evidence>
<reference evidence="1 2" key="1">
    <citation type="submission" date="2016-11" db="EMBL/GenBank/DDBJ databases">
        <authorList>
            <person name="Jaros S."/>
            <person name="Januszkiewicz K."/>
            <person name="Wedrychowicz H."/>
        </authorList>
    </citation>
    <scope>NUCLEOTIDE SEQUENCE [LARGE SCALE GENOMIC DNA]</scope>
    <source>
        <strain evidence="1 2">CGMCC 1.8863</strain>
    </source>
</reference>
<organism evidence="1 2">
    <name type="scientific">Arenibacter nanhaiticus</name>
    <dbReference type="NCBI Taxonomy" id="558155"/>
    <lineage>
        <taxon>Bacteria</taxon>
        <taxon>Pseudomonadati</taxon>
        <taxon>Bacteroidota</taxon>
        <taxon>Flavobacteriia</taxon>
        <taxon>Flavobacteriales</taxon>
        <taxon>Flavobacteriaceae</taxon>
        <taxon>Arenibacter</taxon>
    </lineage>
</organism>
<dbReference type="EMBL" id="FQYX01000021">
    <property type="protein sequence ID" value="SHJ44230.1"/>
    <property type="molecule type" value="Genomic_DNA"/>
</dbReference>
<proteinExistence type="predicted"/>
<keyword evidence="2" id="KW-1185">Reference proteome</keyword>
<dbReference type="InterPro" id="IPR018727">
    <property type="entry name" value="DUF2267"/>
</dbReference>
<protein>
    <submittedName>
        <fullName evidence="1">Uncharacterized conserved protein, DUF2267 family</fullName>
    </submittedName>
</protein>
<dbReference type="STRING" id="558155.SAMN04487911_12145"/>
<dbReference type="Gene3D" id="1.10.490.110">
    <property type="entry name" value="Uncharacterized conserved protein DUF2267"/>
    <property type="match status" value="1"/>
</dbReference>
<dbReference type="Proteomes" id="UP000184231">
    <property type="component" value="Unassembled WGS sequence"/>
</dbReference>
<dbReference type="InterPro" id="IPR038282">
    <property type="entry name" value="DUF2267_sf"/>
</dbReference>
<accession>A0A1M6JC62</accession>